<dbReference type="AlphaFoldDB" id="A0A238BX86"/>
<evidence type="ECO:0000256" key="4">
    <source>
        <dbReference type="ARBA" id="ARBA00023273"/>
    </source>
</evidence>
<gene>
    <name evidence="10" type="ORF">X798_03535</name>
</gene>
<dbReference type="OrthoDB" id="5784816at2759"/>
<protein>
    <submittedName>
        <fullName evidence="10">MSP domain protein</fullName>
    </submittedName>
</protein>
<evidence type="ECO:0000313" key="11">
    <source>
        <dbReference type="Proteomes" id="UP000242913"/>
    </source>
</evidence>
<dbReference type="Proteomes" id="UP000242913">
    <property type="component" value="Unassembled WGS sequence"/>
</dbReference>
<keyword evidence="4" id="KW-0966">Cell projection</keyword>
<keyword evidence="8" id="KW-0812">Transmembrane</keyword>
<feature type="transmembrane region" description="Helical" evidence="8">
    <location>
        <begin position="92"/>
        <end position="108"/>
    </location>
</feature>
<dbReference type="GO" id="GO:0031143">
    <property type="term" value="C:pseudopodium"/>
    <property type="evidence" value="ECO:0007669"/>
    <property type="project" value="UniProtKB-SubCell"/>
</dbReference>
<dbReference type="InterPro" id="IPR013783">
    <property type="entry name" value="Ig-like_fold"/>
</dbReference>
<feature type="transmembrane region" description="Helical" evidence="8">
    <location>
        <begin position="65"/>
        <end position="83"/>
    </location>
</feature>
<evidence type="ECO:0000256" key="2">
    <source>
        <dbReference type="ARBA" id="ARBA00022490"/>
    </source>
</evidence>
<dbReference type="InterPro" id="IPR000535">
    <property type="entry name" value="MSP_dom"/>
</dbReference>
<feature type="region of interest" description="Disordered" evidence="7">
    <location>
        <begin position="622"/>
        <end position="665"/>
    </location>
</feature>
<keyword evidence="2" id="KW-0963">Cytoplasm</keyword>
<evidence type="ECO:0000256" key="1">
    <source>
        <dbReference type="ARBA" id="ARBA00004245"/>
    </source>
</evidence>
<feature type="domain" description="MSP" evidence="9">
    <location>
        <begin position="937"/>
        <end position="1052"/>
    </location>
</feature>
<feature type="region of interest" description="Disordered" evidence="7">
    <location>
        <begin position="405"/>
        <end position="424"/>
    </location>
</feature>
<keyword evidence="3" id="KW-0206">Cytoskeleton</keyword>
<dbReference type="PROSITE" id="PS50202">
    <property type="entry name" value="MSP"/>
    <property type="match status" value="1"/>
</dbReference>
<dbReference type="EMBL" id="KZ269994">
    <property type="protein sequence ID" value="OZC09375.1"/>
    <property type="molecule type" value="Genomic_DNA"/>
</dbReference>
<proteinExistence type="predicted"/>
<dbReference type="InterPro" id="IPR008962">
    <property type="entry name" value="PapD-like_sf"/>
</dbReference>
<evidence type="ECO:0000256" key="8">
    <source>
        <dbReference type="SAM" id="Phobius"/>
    </source>
</evidence>
<evidence type="ECO:0000256" key="5">
    <source>
        <dbReference type="ARBA" id="ARBA00037744"/>
    </source>
</evidence>
<feature type="transmembrane region" description="Helical" evidence="8">
    <location>
        <begin position="42"/>
        <end position="59"/>
    </location>
</feature>
<evidence type="ECO:0000313" key="10">
    <source>
        <dbReference type="EMBL" id="OZC09375.1"/>
    </source>
</evidence>
<name>A0A238BX86_9BILA</name>
<evidence type="ECO:0000259" key="9">
    <source>
        <dbReference type="PROSITE" id="PS50202"/>
    </source>
</evidence>
<organism evidence="10 11">
    <name type="scientific">Onchocerca flexuosa</name>
    <dbReference type="NCBI Taxonomy" id="387005"/>
    <lineage>
        <taxon>Eukaryota</taxon>
        <taxon>Metazoa</taxon>
        <taxon>Ecdysozoa</taxon>
        <taxon>Nematoda</taxon>
        <taxon>Chromadorea</taxon>
        <taxon>Rhabditida</taxon>
        <taxon>Spirurina</taxon>
        <taxon>Spiruromorpha</taxon>
        <taxon>Filarioidea</taxon>
        <taxon>Onchocercidae</taxon>
        <taxon>Onchocerca</taxon>
    </lineage>
</organism>
<dbReference type="InterPro" id="IPR051155">
    <property type="entry name" value="Nematode_MSP"/>
</dbReference>
<dbReference type="Gene3D" id="2.60.40.10">
    <property type="entry name" value="Immunoglobulins"/>
    <property type="match status" value="1"/>
</dbReference>
<sequence>MVALVQDLPQKLQNHLYALVYDQWHISARGLRYLHEKSGADECHLAIFIISGISIYLIIGDYARFVANTILIVVPILLIYVYPEEKPPFDKLFYYWFIYIITTLFFDPKPEDKGSYYWIKMFLLILLLVFPEKADVTLLKQHKDENNHQKETMTSSNNDFIKKDTSGRGLSDKEFQLSAKNLVIGNQITRQQQVQIMKKSQSDAKTDFLGTTPITSPALSAKVKNISAKKISTIMKGEFLPIQQNQIPSEKFPPLVPEMKLQLDSEAESSNHTKDEFQTTLTQESLIVPESKSYAFVKESQTASPKKPKSVKKCQIIRPLKKSQMLQVKKFTDTSVLKSDIFPIQEFPIVSTEKLQILPSSELQTAHEEIPQRKPARNSQSRQDLLTFAKELQFSARELQLTYSKEDEDDTHPKIVPTVPKKKSQVIQMNKPQTTVIQQSQLPSSRKLETTLSKIVPIIPVKNEKRIEEFPADSMTDPMIGSAKEHRIIDLKDSKGSTMRKSKIGPDKEIQIASVKEPEAIFSKELEDYRVKKFKELQHLPVGKFQTISTDRPGITFASKIQLAPLKISTTVSTKESQHISNKETEEPQLVPKHELKTVPVEESHFLPAGESQIPAVSIRGIPHDKESQSVPASEIEPLVRDPSDNELQASPLKESDTVTETETQISRTNKLINIPEQQFLPISDASINFEKKENAEVEISQDVFDEKKSDNIITWVAVGKTVVISQYEQTEKKHMTSRGLRFLYKKTGLDEFSLAVFIANEKIFRSAFGLLFILDSNFKPQSGYYFIKVVLLALLFLHPFDAADRILWHIRLVYSDSIKDESAVIPFTKEELAQLVQKNKDKQLLSSETFEITGITLMLISLQTTELSDEEIRKLQSDQSVFDGARKFAFFFSFFFSIFFLVPENMNSMLIHSQFRIKAQDVTSAESLSINYNPHDLTFEPTKYLVFNAPFDFENLTYTIRIRNTSTKHIAFIIKSNAIPRVLVAPPCGNLPPKQKCDIAVTVKRMDKSVKQLVKKDRLAFDYVFCSPETKLFKFKLLQVLYEEKFIFKNNASLLKAIS</sequence>
<dbReference type="Pfam" id="PF00635">
    <property type="entry name" value="Motile_Sperm"/>
    <property type="match status" value="1"/>
</dbReference>
<dbReference type="PANTHER" id="PTHR22920:SF21">
    <property type="entry name" value="MAJOR SPERM PROTEIN"/>
    <property type="match status" value="1"/>
</dbReference>
<keyword evidence="11" id="KW-1185">Reference proteome</keyword>
<keyword evidence="8" id="KW-1133">Transmembrane helix</keyword>
<dbReference type="SUPFAM" id="SSF49354">
    <property type="entry name" value="PapD-like"/>
    <property type="match status" value="1"/>
</dbReference>
<evidence type="ECO:0000256" key="3">
    <source>
        <dbReference type="ARBA" id="ARBA00023212"/>
    </source>
</evidence>
<dbReference type="PANTHER" id="PTHR22920">
    <property type="entry name" value="MAJOR SPERM PROTEIN"/>
    <property type="match status" value="1"/>
</dbReference>
<comment type="function">
    <text evidence="5">Central component in molecular interactions underlying sperm crawling. Forms an extensive filament system that extends from sperm villipoda, along the leading edge of the pseudopod.</text>
</comment>
<dbReference type="GO" id="GO:0005856">
    <property type="term" value="C:cytoskeleton"/>
    <property type="evidence" value="ECO:0007669"/>
    <property type="project" value="UniProtKB-SubCell"/>
</dbReference>
<reference evidence="10 11" key="1">
    <citation type="submission" date="2015-12" db="EMBL/GenBank/DDBJ databases">
        <title>Draft genome of the nematode, Onchocerca flexuosa.</title>
        <authorList>
            <person name="Mitreva M."/>
        </authorList>
    </citation>
    <scope>NUCLEOTIDE SEQUENCE [LARGE SCALE GENOMIC DNA]</scope>
    <source>
        <strain evidence="10">Red Deer</strain>
    </source>
</reference>
<comment type="subcellular location">
    <subcellularLocation>
        <location evidence="6">Cell projection</location>
        <location evidence="6">Pseudopodium</location>
    </subcellularLocation>
    <subcellularLocation>
        <location evidence="1">Cytoplasm</location>
        <location evidence="1">Cytoskeleton</location>
    </subcellularLocation>
</comment>
<accession>A0A238BX86</accession>
<evidence type="ECO:0000256" key="7">
    <source>
        <dbReference type="SAM" id="MobiDB-lite"/>
    </source>
</evidence>
<keyword evidence="8" id="KW-0472">Membrane</keyword>
<feature type="transmembrane region" description="Helical" evidence="8">
    <location>
        <begin position="114"/>
        <end position="130"/>
    </location>
</feature>
<evidence type="ECO:0000256" key="6">
    <source>
        <dbReference type="ARBA" id="ARBA00037818"/>
    </source>
</evidence>